<sequence>MHLVCKIQVIDSAILTEKIICILHSVTEENKKTFALFETILTSIGKILHLKFQIIKIYCILCSSIENCRNLIGGYTNITIDDRVITITDKAVIRLNDPTDHWSVKAVITISPVCLPKMSRFRRGY</sequence>
<dbReference type="EMBL" id="CBSV010000107">
    <property type="protein sequence ID" value="CDH01027.1"/>
    <property type="molecule type" value="Genomic_DNA"/>
</dbReference>
<evidence type="ECO:0000313" key="2">
    <source>
        <dbReference type="Proteomes" id="UP000028487"/>
    </source>
</evidence>
<comment type="caution">
    <text evidence="1">The sequence shown here is derived from an EMBL/GenBank/DDBJ whole genome shotgun (WGS) entry which is preliminary data.</text>
</comment>
<dbReference type="AlphaFoldDB" id="A0A077NFQ7"/>
<evidence type="ECO:0000313" key="1">
    <source>
        <dbReference type="EMBL" id="CDH01027.1"/>
    </source>
</evidence>
<name>A0A077NFQ7_XENBV</name>
<proteinExistence type="predicted"/>
<accession>A0A077NFQ7</accession>
<dbReference type="Proteomes" id="UP000028487">
    <property type="component" value="Unassembled WGS sequence"/>
</dbReference>
<protein>
    <submittedName>
        <fullName evidence="1">Uncharacterized protein</fullName>
    </submittedName>
</protein>
<organism evidence="1 2">
    <name type="scientific">Xenorhabdus bovienii str. feltiae Moldova</name>
    <dbReference type="NCBI Taxonomy" id="1398200"/>
    <lineage>
        <taxon>Bacteria</taxon>
        <taxon>Pseudomonadati</taxon>
        <taxon>Pseudomonadota</taxon>
        <taxon>Gammaproteobacteria</taxon>
        <taxon>Enterobacterales</taxon>
        <taxon>Morganellaceae</taxon>
        <taxon>Xenorhabdus</taxon>
    </lineage>
</organism>
<dbReference type="HOGENOM" id="CLU_162756_0_0_6"/>
<gene>
    <name evidence="1" type="ORF">XBFM1_1950004</name>
</gene>
<reference evidence="1" key="1">
    <citation type="submission" date="2013-07" db="EMBL/GenBank/DDBJ databases">
        <title>Sub-species coevolution in mutualistic symbiosis.</title>
        <authorList>
            <person name="Murfin K."/>
            <person name="Klassen J."/>
            <person name="Lee M."/>
            <person name="Forst S."/>
            <person name="Stock P."/>
            <person name="Goodrich-Blair H."/>
        </authorList>
    </citation>
    <scope>NUCLEOTIDE SEQUENCE [LARGE SCALE GENOMIC DNA]</scope>
    <source>
        <strain evidence="1">Feltiae Moldova</strain>
    </source>
</reference>